<evidence type="ECO:0000313" key="2">
    <source>
        <dbReference type="EMBL" id="MCT7969174.1"/>
    </source>
</evidence>
<keyword evidence="3" id="KW-1185">Reference proteome</keyword>
<feature type="region of interest" description="Disordered" evidence="1">
    <location>
        <begin position="1"/>
        <end position="30"/>
    </location>
</feature>
<dbReference type="EMBL" id="JAMXFF010000044">
    <property type="protein sequence ID" value="MCT7969174.1"/>
    <property type="molecule type" value="Genomic_DNA"/>
</dbReference>
<reference evidence="2 3" key="1">
    <citation type="journal article" date="2022" name="Front. Microbiol.">
        <title>High genomic differentiation and limited gene flow indicate recent cryptic speciation within the genus Laspinema (cyanobacteria).</title>
        <authorList>
            <person name="Stanojkovic A."/>
            <person name="Skoupy S."/>
            <person name="Skaloud P."/>
            <person name="Dvorak P."/>
        </authorList>
    </citation>
    <scope>NUCLEOTIDE SEQUENCE [LARGE SCALE GENOMIC DNA]</scope>
    <source>
        <strain evidence="2 3">D2a</strain>
    </source>
</reference>
<sequence>MAVPFEAIGELTPNRSPDQIANATGPSPKQSGLICEGKNAALFEAISQLASHLCQYLSTQWRNSQVRLSH</sequence>
<organism evidence="2 3">
    <name type="scientific">Laspinema palackyanum D2a</name>
    <dbReference type="NCBI Taxonomy" id="2953684"/>
    <lineage>
        <taxon>Bacteria</taxon>
        <taxon>Bacillati</taxon>
        <taxon>Cyanobacteriota</taxon>
        <taxon>Cyanophyceae</taxon>
        <taxon>Oscillatoriophycideae</taxon>
        <taxon>Oscillatoriales</taxon>
        <taxon>Laspinemataceae</taxon>
        <taxon>Laspinema</taxon>
        <taxon>Laspinema palackyanum</taxon>
    </lineage>
</organism>
<protein>
    <submittedName>
        <fullName evidence="2">Uncharacterized protein</fullName>
    </submittedName>
</protein>
<proteinExistence type="predicted"/>
<feature type="compositionally biased region" description="Polar residues" evidence="1">
    <location>
        <begin position="13"/>
        <end position="30"/>
    </location>
</feature>
<dbReference type="Proteomes" id="UP001525890">
    <property type="component" value="Unassembled WGS sequence"/>
</dbReference>
<name>A0ABT2MWQ8_9CYAN</name>
<evidence type="ECO:0000256" key="1">
    <source>
        <dbReference type="SAM" id="MobiDB-lite"/>
    </source>
</evidence>
<dbReference type="RefSeq" id="WP_368008648.1">
    <property type="nucleotide sequence ID" value="NZ_JAMXFF010000044.1"/>
</dbReference>
<evidence type="ECO:0000313" key="3">
    <source>
        <dbReference type="Proteomes" id="UP001525890"/>
    </source>
</evidence>
<gene>
    <name evidence="2" type="ORF">NG799_22930</name>
</gene>
<accession>A0ABT2MWQ8</accession>
<comment type="caution">
    <text evidence="2">The sequence shown here is derived from an EMBL/GenBank/DDBJ whole genome shotgun (WGS) entry which is preliminary data.</text>
</comment>